<dbReference type="OrthoDB" id="5417237at2759"/>
<dbReference type="Proteomes" id="UP000664534">
    <property type="component" value="Unassembled WGS sequence"/>
</dbReference>
<dbReference type="AlphaFoldDB" id="A0A8H3J5P8"/>
<feature type="region of interest" description="Disordered" evidence="1">
    <location>
        <begin position="142"/>
        <end position="341"/>
    </location>
</feature>
<evidence type="ECO:0000313" key="2">
    <source>
        <dbReference type="EMBL" id="CAF9940988.1"/>
    </source>
</evidence>
<feature type="compositionally biased region" description="Pro residues" evidence="1">
    <location>
        <begin position="150"/>
        <end position="159"/>
    </location>
</feature>
<feature type="compositionally biased region" description="Basic and acidic residues" evidence="1">
    <location>
        <begin position="1"/>
        <end position="12"/>
    </location>
</feature>
<organism evidence="2 3">
    <name type="scientific">Imshaugia aleurites</name>
    <dbReference type="NCBI Taxonomy" id="172621"/>
    <lineage>
        <taxon>Eukaryota</taxon>
        <taxon>Fungi</taxon>
        <taxon>Dikarya</taxon>
        <taxon>Ascomycota</taxon>
        <taxon>Pezizomycotina</taxon>
        <taxon>Lecanoromycetes</taxon>
        <taxon>OSLEUM clade</taxon>
        <taxon>Lecanoromycetidae</taxon>
        <taxon>Lecanorales</taxon>
        <taxon>Lecanorineae</taxon>
        <taxon>Parmeliaceae</taxon>
        <taxon>Imshaugia</taxon>
    </lineage>
</organism>
<dbReference type="EMBL" id="CAJPDT010000139">
    <property type="protein sequence ID" value="CAF9940988.1"/>
    <property type="molecule type" value="Genomic_DNA"/>
</dbReference>
<protein>
    <submittedName>
        <fullName evidence="2">Uncharacterized protein</fullName>
    </submittedName>
</protein>
<accession>A0A8H3J5P8</accession>
<gene>
    <name evidence="2" type="ORF">IMSHALPRED_002241</name>
</gene>
<evidence type="ECO:0000313" key="3">
    <source>
        <dbReference type="Proteomes" id="UP000664534"/>
    </source>
</evidence>
<reference evidence="2" key="1">
    <citation type="submission" date="2021-03" db="EMBL/GenBank/DDBJ databases">
        <authorList>
            <person name="Tagirdzhanova G."/>
        </authorList>
    </citation>
    <scope>NUCLEOTIDE SEQUENCE</scope>
</reference>
<evidence type="ECO:0000256" key="1">
    <source>
        <dbReference type="SAM" id="MobiDB-lite"/>
    </source>
</evidence>
<sequence>MDPETQRLADRMDAEEDMERARKEAEMNTPENRRKAADAKVAERERKRINFHFCRALPTYMQDGWRHIRADEFTDQEIRVYTEANERRRFWGIKPAGMGIDEFWERNDPEVGRYDDRIAMTWENPLIPPPITIYSENKPVIWAGQGPNPDMAPPEPPIAEVPQPTKAAAKSRRRQKTSDVNPLHRVKKSTADSSKINKNTRNSLADNAALLPSGAPQEPATEDGSSAPAKRPRGRPSGTPKLAVTDEPFTTPKRPRGRPAANPKPITKDQNELPIKRPRGRPPGKGNPAERGRPSKQKKASAIQGNARITKSSQSERRPSAPSTHKMRTRREGPAELLKLT</sequence>
<comment type="caution">
    <text evidence="2">The sequence shown here is derived from an EMBL/GenBank/DDBJ whole genome shotgun (WGS) entry which is preliminary data.</text>
</comment>
<proteinExistence type="predicted"/>
<dbReference type="SMART" id="SM00384">
    <property type="entry name" value="AT_hook"/>
    <property type="match status" value="4"/>
</dbReference>
<feature type="compositionally biased region" description="Polar residues" evidence="1">
    <location>
        <begin position="191"/>
        <end position="205"/>
    </location>
</feature>
<name>A0A8H3J5P8_9LECA</name>
<feature type="compositionally biased region" description="Polar residues" evidence="1">
    <location>
        <begin position="303"/>
        <end position="313"/>
    </location>
</feature>
<feature type="compositionally biased region" description="Basic and acidic residues" evidence="1">
    <location>
        <begin position="19"/>
        <end position="41"/>
    </location>
</feature>
<dbReference type="InterPro" id="IPR017956">
    <property type="entry name" value="AT_hook_DNA-bd_motif"/>
</dbReference>
<dbReference type="PRINTS" id="PR00929">
    <property type="entry name" value="ATHOOK"/>
</dbReference>
<keyword evidence="3" id="KW-1185">Reference proteome</keyword>
<feature type="compositionally biased region" description="Basic and acidic residues" evidence="1">
    <location>
        <begin position="266"/>
        <end position="275"/>
    </location>
</feature>
<feature type="region of interest" description="Disordered" evidence="1">
    <location>
        <begin position="1"/>
        <end position="41"/>
    </location>
</feature>
<dbReference type="GO" id="GO:0003677">
    <property type="term" value="F:DNA binding"/>
    <property type="evidence" value="ECO:0007669"/>
    <property type="project" value="InterPro"/>
</dbReference>